<evidence type="ECO:0000256" key="4">
    <source>
        <dbReference type="ARBA" id="ARBA00022840"/>
    </source>
</evidence>
<name>A9KEZ0_COXBN</name>
<dbReference type="EMBL" id="CP000733">
    <property type="protein sequence ID" value="ABS77687.2"/>
    <property type="molecule type" value="Genomic_DNA"/>
</dbReference>
<dbReference type="NCBIfam" id="NF006828">
    <property type="entry name" value="PRK09350.1"/>
    <property type="match status" value="1"/>
</dbReference>
<keyword evidence="4" id="KW-0067">ATP-binding</keyword>
<dbReference type="NCBIfam" id="TIGR00462">
    <property type="entry name" value="genX"/>
    <property type="match status" value="1"/>
</dbReference>
<dbReference type="InterPro" id="IPR004525">
    <property type="entry name" value="EpmA"/>
</dbReference>
<evidence type="ECO:0000256" key="1">
    <source>
        <dbReference type="ARBA" id="ARBA00011738"/>
    </source>
</evidence>
<feature type="domain" description="Aminoacyl-transfer RNA synthetases class-II family profile" evidence="7">
    <location>
        <begin position="38"/>
        <end position="339"/>
    </location>
</feature>
<dbReference type="Pfam" id="PF00152">
    <property type="entry name" value="tRNA-synt_2"/>
    <property type="match status" value="1"/>
</dbReference>
<dbReference type="InterPro" id="IPR045864">
    <property type="entry name" value="aa-tRNA-synth_II/BPL/LPL"/>
</dbReference>
<dbReference type="GO" id="GO:0005524">
    <property type="term" value="F:ATP binding"/>
    <property type="evidence" value="ECO:0007669"/>
    <property type="project" value="UniProtKB-KW"/>
</dbReference>
<keyword evidence="2" id="KW-0436">Ligase</keyword>
<gene>
    <name evidence="8" type="ordered locus">CBUD_0046</name>
</gene>
<dbReference type="PRINTS" id="PR00982">
    <property type="entry name" value="TRNASYNTHLYS"/>
</dbReference>
<organism evidence="8 9">
    <name type="scientific">Coxiella burnetii (strain Dugway 5J108-111)</name>
    <dbReference type="NCBI Taxonomy" id="434922"/>
    <lineage>
        <taxon>Bacteria</taxon>
        <taxon>Pseudomonadati</taxon>
        <taxon>Pseudomonadota</taxon>
        <taxon>Gammaproteobacteria</taxon>
        <taxon>Legionellales</taxon>
        <taxon>Coxiellaceae</taxon>
        <taxon>Coxiella</taxon>
    </lineage>
</organism>
<dbReference type="Gene3D" id="3.30.930.10">
    <property type="entry name" value="Bira Bifunctional Protein, Domain 2"/>
    <property type="match status" value="1"/>
</dbReference>
<dbReference type="GO" id="GO:0005829">
    <property type="term" value="C:cytosol"/>
    <property type="evidence" value="ECO:0007669"/>
    <property type="project" value="TreeGrafter"/>
</dbReference>
<dbReference type="InterPro" id="IPR006195">
    <property type="entry name" value="aa-tRNA-synth_II"/>
</dbReference>
<evidence type="ECO:0000313" key="8">
    <source>
        <dbReference type="EMBL" id="ABS77687.2"/>
    </source>
</evidence>
<comment type="subunit">
    <text evidence="1">Homodimer.</text>
</comment>
<dbReference type="FunFam" id="3.30.930.10:FF:000017">
    <property type="entry name" value="Elongation factor P--(R)-beta-lysine ligase"/>
    <property type="match status" value="1"/>
</dbReference>
<protein>
    <recommendedName>
        <fullName evidence="7">Aminoacyl-transfer RNA synthetases class-II family profile domain-containing protein</fullName>
    </recommendedName>
</protein>
<keyword evidence="3" id="KW-0547">Nucleotide-binding</keyword>
<evidence type="ECO:0000256" key="2">
    <source>
        <dbReference type="ARBA" id="ARBA00022598"/>
    </source>
</evidence>
<reference evidence="8 9" key="1">
    <citation type="journal article" date="2009" name="Infect. Immun.">
        <title>Comparative genomics reveal extensive transposon-mediated genomic plasticity and diversity among potential effector proteins within the genus Coxiella.</title>
        <authorList>
            <person name="Beare P.A."/>
            <person name="Unsworth N."/>
            <person name="Andoh M."/>
            <person name="Voth D.E."/>
            <person name="Omsland A."/>
            <person name="Gilk S.D."/>
            <person name="Williams K.P."/>
            <person name="Sobral B.W."/>
            <person name="Kupko J.J.III."/>
            <person name="Porcella S.F."/>
            <person name="Samuel J.E."/>
            <person name="Heinzen R.A."/>
        </authorList>
    </citation>
    <scope>NUCLEOTIDE SEQUENCE [LARGE SCALE GENOMIC DNA]</scope>
    <source>
        <strain evidence="8 9">Dugway 5J108-111</strain>
    </source>
</reference>
<feature type="region of interest" description="Disordered" evidence="6">
    <location>
        <begin position="1"/>
        <end position="28"/>
    </location>
</feature>
<feature type="compositionally biased region" description="Polar residues" evidence="6">
    <location>
        <begin position="16"/>
        <end position="28"/>
    </location>
</feature>
<sequence length="343" mass="39704">MKAKLLKSTRDGENTFPGQSKPMTHSRWQPTASIENQRLRAQLLRDIRQFFAERKVMEVETPILSQHTVTDIHIDSFQTTYLNGKEKQHYYLQTSPEYAMKRLLSAGSGPIYQICKAFRNGESGSQHNPEFSMLEWYRPDFSCHDLMDEMDELLQFILQSKKASRITYEELFLKHLGINPHQISLHQLQSLANQFSLENSTEYNDRNTLLQFLFSECLEPKIGFDAPLFVYHFPATQAALSKINPQDPNVALRFEVYIQGMECANGFEELTNADEQRQRFLNDNTKRNQQNRPSINIDERFLAALIHGLPPCAGVAVGLDRLIMIKAERKCIDDVINFPWERA</sequence>
<dbReference type="PROSITE" id="PS50862">
    <property type="entry name" value="AA_TRNA_LIGASE_II"/>
    <property type="match status" value="1"/>
</dbReference>
<dbReference type="AlphaFoldDB" id="A9KEZ0"/>
<accession>A9KEZ0</accession>
<dbReference type="Proteomes" id="UP000008555">
    <property type="component" value="Chromosome"/>
</dbReference>
<dbReference type="KEGG" id="cbd:CBUD_0046"/>
<comment type="catalytic activity">
    <reaction evidence="5">
        <text>D-beta-lysine + L-lysyl-[protein] + ATP = N(6)-((3R)-3,6-diaminohexanoyl)-L-lysyl-[protein] + AMP + diphosphate + H(+)</text>
        <dbReference type="Rhea" id="RHEA:83435"/>
        <dbReference type="Rhea" id="RHEA-COMP:9752"/>
        <dbReference type="Rhea" id="RHEA-COMP:20131"/>
        <dbReference type="ChEBI" id="CHEBI:15378"/>
        <dbReference type="ChEBI" id="CHEBI:29969"/>
        <dbReference type="ChEBI" id="CHEBI:30616"/>
        <dbReference type="ChEBI" id="CHEBI:33019"/>
        <dbReference type="ChEBI" id="CHEBI:84138"/>
        <dbReference type="ChEBI" id="CHEBI:156053"/>
        <dbReference type="ChEBI" id="CHEBI:456215"/>
    </reaction>
    <physiologicalReaction direction="left-to-right" evidence="5">
        <dbReference type="Rhea" id="RHEA:83436"/>
    </physiologicalReaction>
</comment>
<evidence type="ECO:0000256" key="3">
    <source>
        <dbReference type="ARBA" id="ARBA00022741"/>
    </source>
</evidence>
<dbReference type="GO" id="GO:0000049">
    <property type="term" value="F:tRNA binding"/>
    <property type="evidence" value="ECO:0007669"/>
    <property type="project" value="TreeGrafter"/>
</dbReference>
<evidence type="ECO:0000259" key="7">
    <source>
        <dbReference type="PROSITE" id="PS50862"/>
    </source>
</evidence>
<dbReference type="SUPFAM" id="SSF55681">
    <property type="entry name" value="Class II aaRS and biotin synthetases"/>
    <property type="match status" value="1"/>
</dbReference>
<evidence type="ECO:0000256" key="6">
    <source>
        <dbReference type="SAM" id="MobiDB-lite"/>
    </source>
</evidence>
<dbReference type="InterPro" id="IPR004364">
    <property type="entry name" value="Aa-tRNA-synt_II"/>
</dbReference>
<evidence type="ECO:0000313" key="9">
    <source>
        <dbReference type="Proteomes" id="UP000008555"/>
    </source>
</evidence>
<dbReference type="PANTHER" id="PTHR42918:SF6">
    <property type="entry name" value="ELONGATION FACTOR P--(R)-BETA-LYSINE LIGASE"/>
    <property type="match status" value="1"/>
</dbReference>
<dbReference type="GO" id="GO:0004824">
    <property type="term" value="F:lysine-tRNA ligase activity"/>
    <property type="evidence" value="ECO:0007669"/>
    <property type="project" value="InterPro"/>
</dbReference>
<evidence type="ECO:0000256" key="5">
    <source>
        <dbReference type="ARBA" id="ARBA00052794"/>
    </source>
</evidence>
<dbReference type="GO" id="GO:0006430">
    <property type="term" value="P:lysyl-tRNA aminoacylation"/>
    <property type="evidence" value="ECO:0007669"/>
    <property type="project" value="InterPro"/>
</dbReference>
<dbReference type="InterPro" id="IPR018149">
    <property type="entry name" value="Lys-tRNA-synth_II_C"/>
</dbReference>
<dbReference type="HOGENOM" id="CLU_008255_1_1_6"/>
<proteinExistence type="predicted"/>
<dbReference type="PANTHER" id="PTHR42918">
    <property type="entry name" value="LYSYL-TRNA SYNTHETASE"/>
    <property type="match status" value="1"/>
</dbReference>